<gene>
    <name evidence="2" type="ORF">GBAR_LOCUS6074</name>
</gene>
<reference evidence="2" key="1">
    <citation type="submission" date="2023-03" db="EMBL/GenBank/DDBJ databases">
        <authorList>
            <person name="Steffen K."/>
            <person name="Cardenas P."/>
        </authorList>
    </citation>
    <scope>NUCLEOTIDE SEQUENCE</scope>
</reference>
<dbReference type="Proteomes" id="UP001174909">
    <property type="component" value="Unassembled WGS sequence"/>
</dbReference>
<comment type="caution">
    <text evidence="2">The sequence shown here is derived from an EMBL/GenBank/DDBJ whole genome shotgun (WGS) entry which is preliminary data.</text>
</comment>
<feature type="non-terminal residue" evidence="2">
    <location>
        <position position="314"/>
    </location>
</feature>
<dbReference type="InterPro" id="IPR036322">
    <property type="entry name" value="WD40_repeat_dom_sf"/>
</dbReference>
<proteinExistence type="predicted"/>
<organism evidence="2 3">
    <name type="scientific">Geodia barretti</name>
    <name type="common">Barrett's horny sponge</name>
    <dbReference type="NCBI Taxonomy" id="519541"/>
    <lineage>
        <taxon>Eukaryota</taxon>
        <taxon>Metazoa</taxon>
        <taxon>Porifera</taxon>
        <taxon>Demospongiae</taxon>
        <taxon>Heteroscleromorpha</taxon>
        <taxon>Tetractinellida</taxon>
        <taxon>Astrophorina</taxon>
        <taxon>Geodiidae</taxon>
        <taxon>Geodia</taxon>
    </lineage>
</organism>
<dbReference type="InterPro" id="IPR055402">
    <property type="entry name" value="KNTC1_N"/>
</dbReference>
<name>A0AA35RCH0_GEOBA</name>
<evidence type="ECO:0000313" key="3">
    <source>
        <dbReference type="Proteomes" id="UP001174909"/>
    </source>
</evidence>
<dbReference type="InterPro" id="IPR015943">
    <property type="entry name" value="WD40/YVTN_repeat-like_dom_sf"/>
</dbReference>
<evidence type="ECO:0000313" key="2">
    <source>
        <dbReference type="EMBL" id="CAI8008930.1"/>
    </source>
</evidence>
<feature type="domain" description="KNTC1 N-terminal" evidence="1">
    <location>
        <begin position="155"/>
        <end position="312"/>
    </location>
</feature>
<dbReference type="SUPFAM" id="SSF50978">
    <property type="entry name" value="WD40 repeat-like"/>
    <property type="match status" value="1"/>
</dbReference>
<protein>
    <recommendedName>
        <fullName evidence="1">KNTC1 N-terminal domain-containing protein</fullName>
    </recommendedName>
</protein>
<accession>A0AA35RCH0</accession>
<dbReference type="Gene3D" id="2.130.10.10">
    <property type="entry name" value="YVTN repeat-like/Quinoprotein amine dehydrogenase"/>
    <property type="match status" value="1"/>
</dbReference>
<keyword evidence="3" id="KW-1185">Reference proteome</keyword>
<dbReference type="AlphaFoldDB" id="A0AA35RCH0"/>
<evidence type="ECO:0000259" key="1">
    <source>
        <dbReference type="Pfam" id="PF24506"/>
    </source>
</evidence>
<sequence length="314" mass="33674">MFYEFQLVRSGQIPLKGPVTAAATCESCVCVCVGSSLCALSERLNVFAFDQELDAVACWSWSDTECLAAAADRGGCVHVLSPRLKTVTINSLVVTKLAQPSLQPVFSALKPVLGSCGSLCLLVLTVAGSLHIVHSRDCGGGEVVSVDVTTDHGLVAVCSISNLSHIITLRRETWPLSVWRLEKQPFSLTVSLQVSALLSESSPVVQVETTGDGSYIVVLTEEGEVSVWLAEVMVVLGVWGGRRGQPFISQFSLSSYKGMEPCHLCVLCHDSSPVSKTHQQRLIGQRDPQSKDLLVVMSVPGLQWLFSTEVSPGS</sequence>
<dbReference type="EMBL" id="CASHTH010000910">
    <property type="protein sequence ID" value="CAI8008930.1"/>
    <property type="molecule type" value="Genomic_DNA"/>
</dbReference>
<dbReference type="Pfam" id="PF24506">
    <property type="entry name" value="KNTC1_N"/>
    <property type="match status" value="1"/>
</dbReference>